<feature type="transmembrane region" description="Helical" evidence="1">
    <location>
        <begin position="398"/>
        <end position="420"/>
    </location>
</feature>
<feature type="transmembrane region" description="Helical" evidence="1">
    <location>
        <begin position="144"/>
        <end position="166"/>
    </location>
</feature>
<evidence type="ECO:0000313" key="3">
    <source>
        <dbReference type="Proteomes" id="UP000662185"/>
    </source>
</evidence>
<feature type="transmembrane region" description="Helical" evidence="1">
    <location>
        <begin position="262"/>
        <end position="283"/>
    </location>
</feature>
<keyword evidence="1" id="KW-1133">Transmembrane helix</keyword>
<feature type="transmembrane region" description="Helical" evidence="1">
    <location>
        <begin position="565"/>
        <end position="584"/>
    </location>
</feature>
<accession>A0A926WMG2</accession>
<feature type="transmembrane region" description="Helical" evidence="1">
    <location>
        <begin position="518"/>
        <end position="541"/>
    </location>
</feature>
<proteinExistence type="predicted"/>
<keyword evidence="1" id="KW-0472">Membrane</keyword>
<feature type="transmembrane region" description="Helical" evidence="1">
    <location>
        <begin position="27"/>
        <end position="48"/>
    </location>
</feature>
<feature type="transmembrane region" description="Helical" evidence="1">
    <location>
        <begin position="333"/>
        <end position="352"/>
    </location>
</feature>
<protein>
    <submittedName>
        <fullName evidence="2">ABC transporter permease</fullName>
    </submittedName>
</protein>
<gene>
    <name evidence="2" type="ORF">H6G06_24005</name>
</gene>
<dbReference type="Proteomes" id="UP000662185">
    <property type="component" value="Unassembled WGS sequence"/>
</dbReference>
<feature type="transmembrane region" description="Helical" evidence="1">
    <location>
        <begin position="452"/>
        <end position="473"/>
    </location>
</feature>
<evidence type="ECO:0000313" key="2">
    <source>
        <dbReference type="EMBL" id="MBD2296459.1"/>
    </source>
</evidence>
<dbReference type="RefSeq" id="WP_190564579.1">
    <property type="nucleotide sequence ID" value="NZ_JACJQU010000023.1"/>
</dbReference>
<feature type="transmembrane region" description="Helical" evidence="1">
    <location>
        <begin position="229"/>
        <end position="250"/>
    </location>
</feature>
<dbReference type="AlphaFoldDB" id="A0A926WMG2"/>
<feature type="transmembrane region" description="Helical" evidence="1">
    <location>
        <begin position="197"/>
        <end position="217"/>
    </location>
</feature>
<sequence length="605" mass="68839">MMLNFIDRVGEWNPQLFRELKGRLKPFNVLFAVVSSLLLQLVVFLFQLREYPGEEYSLRASYCRLSSLYQQQEQQLYQQQSLLNQKLNNYRQIKLSDSSIIPNLQVQIKQVDAQLSNLRNELSKGFCPPSEIDWQMWWRDHWEYTFLAFSVIFIFTLLVAGTYLLISDLAKEEHRGTLNFIRLSPQSETSLLAGKMLGVPSLIYLFVITAIPLHFWAGHSANIASSNILSYYAVMAACCGFFYSAALLFGLVSRWFSSFQPWLGSGGVLLFLFMTMMMASASYNNNFNNPGAWFRFFSPWDITTYLFPNLFRIYQGSPLDKLQFFYLPIGKNLASLVGFYLLNYGICAYGIWQAITRCFRNPQTTILSKGQSYSFIAFTQVMFLGLMMQNVVERTEVVVSLLVVINAALIFGLIFVLSPIRQNIQDWARYRHQNNRNESLWEDLVWGEKSPAILAIAINLVIATTPLIIWIAISQKDLDINDFGKGKALLTVVLSIGLMLIYASIAQLMLLMKNPKRYVWAVVTIAGTISLPPIILSVLGIDPAKNPAVWLFSTFPWGAIEQSSMITIFMALLADFTVVALLNFQFHKQVRVLGESATKALLAGR</sequence>
<organism evidence="2 3">
    <name type="scientific">Anabaena sphaerica FACHB-251</name>
    <dbReference type="NCBI Taxonomy" id="2692883"/>
    <lineage>
        <taxon>Bacteria</taxon>
        <taxon>Bacillati</taxon>
        <taxon>Cyanobacteriota</taxon>
        <taxon>Cyanophyceae</taxon>
        <taxon>Nostocales</taxon>
        <taxon>Nostocaceae</taxon>
        <taxon>Anabaena</taxon>
    </lineage>
</organism>
<reference evidence="3" key="1">
    <citation type="journal article" date="2020" name="ISME J.">
        <title>Comparative genomics reveals insights into cyanobacterial evolution and habitat adaptation.</title>
        <authorList>
            <person name="Chen M.Y."/>
            <person name="Teng W.K."/>
            <person name="Zhao L."/>
            <person name="Hu C.X."/>
            <person name="Zhou Y.K."/>
            <person name="Han B.P."/>
            <person name="Song L.R."/>
            <person name="Shu W.S."/>
        </authorList>
    </citation>
    <scope>NUCLEOTIDE SEQUENCE [LARGE SCALE GENOMIC DNA]</scope>
    <source>
        <strain evidence="3">FACHB-251</strain>
    </source>
</reference>
<feature type="transmembrane region" description="Helical" evidence="1">
    <location>
        <begin position="373"/>
        <end position="392"/>
    </location>
</feature>
<name>A0A926WMG2_9NOST</name>
<evidence type="ECO:0000256" key="1">
    <source>
        <dbReference type="SAM" id="Phobius"/>
    </source>
</evidence>
<comment type="caution">
    <text evidence="2">The sequence shown here is derived from an EMBL/GenBank/DDBJ whole genome shotgun (WGS) entry which is preliminary data.</text>
</comment>
<keyword evidence="1" id="KW-0812">Transmembrane</keyword>
<keyword evidence="3" id="KW-1185">Reference proteome</keyword>
<dbReference type="EMBL" id="JACJQU010000023">
    <property type="protein sequence ID" value="MBD2296459.1"/>
    <property type="molecule type" value="Genomic_DNA"/>
</dbReference>
<feature type="transmembrane region" description="Helical" evidence="1">
    <location>
        <begin position="488"/>
        <end position="511"/>
    </location>
</feature>